<evidence type="ECO:0000259" key="7">
    <source>
        <dbReference type="Pfam" id="PF07005"/>
    </source>
</evidence>
<accession>A0A2Z4IIK9</accession>
<dbReference type="Gene3D" id="3.40.980.20">
    <property type="entry name" value="Four-carbon acid sugar kinase, nucleotide binding domain"/>
    <property type="match status" value="1"/>
</dbReference>
<keyword evidence="10" id="KW-1185">Reference proteome</keyword>
<evidence type="ECO:0000256" key="4">
    <source>
        <dbReference type="ARBA" id="ARBA00022777"/>
    </source>
</evidence>
<organism evidence="9 10">
    <name type="scientific">Echinicola strongylocentroti</name>
    <dbReference type="NCBI Taxonomy" id="1795355"/>
    <lineage>
        <taxon>Bacteria</taxon>
        <taxon>Pseudomonadati</taxon>
        <taxon>Bacteroidota</taxon>
        <taxon>Cytophagia</taxon>
        <taxon>Cytophagales</taxon>
        <taxon>Cyclobacteriaceae</taxon>
        <taxon>Echinicola</taxon>
    </lineage>
</organism>
<dbReference type="InterPro" id="IPR010737">
    <property type="entry name" value="4-carb_acid_sugar_kinase_N"/>
</dbReference>
<dbReference type="InterPro" id="IPR031475">
    <property type="entry name" value="NBD_C"/>
</dbReference>
<keyword evidence="3" id="KW-0547">Nucleotide-binding</keyword>
<dbReference type="Gene3D" id="3.40.50.10840">
    <property type="entry name" value="Putative sugar-binding, N-terminal domain"/>
    <property type="match status" value="1"/>
</dbReference>
<dbReference type="InterPro" id="IPR037051">
    <property type="entry name" value="4-carb_acid_sugar_kinase_N_sf"/>
</dbReference>
<sequence length="391" mass="43160">MIAVIADDITGAAEIAGVCLRWGIPVSFSLDASPASGAEVMVIATDTRSMAEAEALKETDRIASMLMDMGITWIFKKSDSVMRGHVSKELKVLAKRLHKEKMLLVPANPYTGRSISDGIYYVKGRPLNETSFKDDPTFPAFSANVKDLLREDELSVAYGRFSEEGDLQQGFNIPDSQTMQDLYTWASLMDNSVLPAGSAAFFEMCLKRNFPEWMRGQEPDPLSFVGNSLMIAGSSHQNSKDFVEKAVEKGVHLSEMPELLIEEEYNPAGTEAWVHDVGRGLLEGNRVIMAYGKKKASFKNYPAILKKRTAQAVARVIEEVPVRELLLEGGATTCAVIEELSLGALIPMQELSPGVVRLKAVDHDMVLTIKPGSYAWPEAVYRYFELEKPVV</sequence>
<dbReference type="GO" id="GO:0005524">
    <property type="term" value="F:ATP binding"/>
    <property type="evidence" value="ECO:0007669"/>
    <property type="project" value="UniProtKB-KW"/>
</dbReference>
<keyword evidence="6" id="KW-0119">Carbohydrate metabolism</keyword>
<reference evidence="9 10" key="1">
    <citation type="submission" date="2018-06" db="EMBL/GenBank/DDBJ databases">
        <title>Echinicola strongylocentroti sp. nov., isolated from a sea urchin Strongylocentrotus intermedius.</title>
        <authorList>
            <person name="Bae S.S."/>
        </authorList>
    </citation>
    <scope>NUCLEOTIDE SEQUENCE [LARGE SCALE GENOMIC DNA]</scope>
    <source>
        <strain evidence="9 10">MEBiC08714</strain>
    </source>
</reference>
<keyword evidence="2" id="KW-0808">Transferase</keyword>
<keyword evidence="4 9" id="KW-0418">Kinase</keyword>
<dbReference type="Proteomes" id="UP000248688">
    <property type="component" value="Chromosome"/>
</dbReference>
<name>A0A2Z4IIK9_9BACT</name>
<dbReference type="Pfam" id="PF07005">
    <property type="entry name" value="SBD_N"/>
    <property type="match status" value="1"/>
</dbReference>
<dbReference type="RefSeq" id="WP_112783950.1">
    <property type="nucleotide sequence ID" value="NZ_CP030041.1"/>
</dbReference>
<evidence type="ECO:0000256" key="3">
    <source>
        <dbReference type="ARBA" id="ARBA00022741"/>
    </source>
</evidence>
<keyword evidence="5" id="KW-0067">ATP-binding</keyword>
<dbReference type="SUPFAM" id="SSF142764">
    <property type="entry name" value="YgbK-like"/>
    <property type="match status" value="1"/>
</dbReference>
<feature type="domain" description="Four-carbon acid sugar kinase nucleotide binding" evidence="8">
    <location>
        <begin position="229"/>
        <end position="373"/>
    </location>
</feature>
<dbReference type="OrthoDB" id="9778478at2"/>
<evidence type="ECO:0000256" key="5">
    <source>
        <dbReference type="ARBA" id="ARBA00022840"/>
    </source>
</evidence>
<proteinExistence type="inferred from homology"/>
<dbReference type="AlphaFoldDB" id="A0A2Z4IIK9"/>
<evidence type="ECO:0000256" key="6">
    <source>
        <dbReference type="ARBA" id="ARBA00023277"/>
    </source>
</evidence>
<evidence type="ECO:0000313" key="10">
    <source>
        <dbReference type="Proteomes" id="UP000248688"/>
    </source>
</evidence>
<dbReference type="InterPro" id="IPR042213">
    <property type="entry name" value="NBD_C_sf"/>
</dbReference>
<comment type="similarity">
    <text evidence="1">Belongs to the four-carbon acid sugar kinase family.</text>
</comment>
<evidence type="ECO:0000259" key="8">
    <source>
        <dbReference type="Pfam" id="PF17042"/>
    </source>
</evidence>
<evidence type="ECO:0000313" key="9">
    <source>
        <dbReference type="EMBL" id="AWW30569.1"/>
    </source>
</evidence>
<evidence type="ECO:0000256" key="1">
    <source>
        <dbReference type="ARBA" id="ARBA00005715"/>
    </source>
</evidence>
<dbReference type="EMBL" id="CP030041">
    <property type="protein sequence ID" value="AWW30569.1"/>
    <property type="molecule type" value="Genomic_DNA"/>
</dbReference>
<dbReference type="KEGG" id="est:DN752_10765"/>
<dbReference type="GO" id="GO:0016301">
    <property type="term" value="F:kinase activity"/>
    <property type="evidence" value="ECO:0007669"/>
    <property type="project" value="UniProtKB-KW"/>
</dbReference>
<protein>
    <submittedName>
        <fullName evidence="9">Four-carbon acid sugar kinase family protein</fullName>
    </submittedName>
</protein>
<feature type="domain" description="Four-carbon acid sugar kinase N-terminal" evidence="7">
    <location>
        <begin position="2"/>
        <end position="188"/>
    </location>
</feature>
<dbReference type="Pfam" id="PF17042">
    <property type="entry name" value="NBD_C"/>
    <property type="match status" value="1"/>
</dbReference>
<gene>
    <name evidence="9" type="ORF">DN752_10765</name>
</gene>
<evidence type="ECO:0000256" key="2">
    <source>
        <dbReference type="ARBA" id="ARBA00022679"/>
    </source>
</evidence>